<dbReference type="Gene3D" id="3.40.1700.10">
    <property type="entry name" value="DNA integrity scanning protein, DisA, N-terminal domain"/>
    <property type="match status" value="1"/>
</dbReference>
<accession>E0IAT8</accession>
<reference evidence="4 5" key="1">
    <citation type="submission" date="2010-07" db="EMBL/GenBank/DDBJ databases">
        <title>The draft genome of Paenibacillus curdlanolyticus YK9.</title>
        <authorList>
            <consortium name="US DOE Joint Genome Institute (JGI-PGF)"/>
            <person name="Lucas S."/>
            <person name="Copeland A."/>
            <person name="Lapidus A."/>
            <person name="Cheng J.-F."/>
            <person name="Bruce D."/>
            <person name="Goodwin L."/>
            <person name="Pitluck S."/>
            <person name="Land M.L."/>
            <person name="Hauser L."/>
            <person name="Chang Y.-J."/>
            <person name="Jeffries C."/>
            <person name="Anderson I.J."/>
            <person name="Johnson E."/>
            <person name="Loganathan U."/>
            <person name="Mulhopadhyay B."/>
            <person name="Kyrpides N."/>
            <person name="Woyke T.J."/>
        </authorList>
    </citation>
    <scope>NUCLEOTIDE SEQUENCE [LARGE SCALE GENOMIC DNA]</scope>
    <source>
        <strain evidence="4 5">YK9</strain>
    </source>
</reference>
<protein>
    <recommendedName>
        <fullName evidence="3">DAC domain-containing protein</fullName>
    </recommendedName>
</protein>
<dbReference type="SMART" id="SM00028">
    <property type="entry name" value="TPR"/>
    <property type="match status" value="3"/>
</dbReference>
<dbReference type="InterPro" id="IPR011990">
    <property type="entry name" value="TPR-like_helical_dom_sf"/>
</dbReference>
<evidence type="ECO:0000256" key="2">
    <source>
        <dbReference type="SAM" id="MobiDB-lite"/>
    </source>
</evidence>
<dbReference type="EMBL" id="AEDD01000007">
    <property type="protein sequence ID" value="EFM10492.1"/>
    <property type="molecule type" value="Genomic_DNA"/>
</dbReference>
<dbReference type="SUPFAM" id="SSF143597">
    <property type="entry name" value="YojJ-like"/>
    <property type="match status" value="1"/>
</dbReference>
<keyword evidence="5" id="KW-1185">Reference proteome</keyword>
<dbReference type="RefSeq" id="WP_006038916.1">
    <property type="nucleotide sequence ID" value="NZ_AEDD01000007.1"/>
</dbReference>
<dbReference type="eggNOG" id="ENOG502Z97Y">
    <property type="taxonomic scope" value="Bacteria"/>
</dbReference>
<dbReference type="Pfam" id="PF21750">
    <property type="entry name" value="DACNH"/>
    <property type="match status" value="1"/>
</dbReference>
<organism evidence="4 5">
    <name type="scientific">Paenibacillus curdlanolyticus YK9</name>
    <dbReference type="NCBI Taxonomy" id="717606"/>
    <lineage>
        <taxon>Bacteria</taxon>
        <taxon>Bacillati</taxon>
        <taxon>Bacillota</taxon>
        <taxon>Bacilli</taxon>
        <taxon>Bacillales</taxon>
        <taxon>Paenibacillaceae</taxon>
        <taxon>Paenibacillus</taxon>
    </lineage>
</organism>
<evidence type="ECO:0000313" key="5">
    <source>
        <dbReference type="Proteomes" id="UP000005387"/>
    </source>
</evidence>
<feature type="region of interest" description="Disordered" evidence="2">
    <location>
        <begin position="106"/>
        <end position="133"/>
    </location>
</feature>
<name>E0IAT8_9BACL</name>
<dbReference type="InterPro" id="IPR019734">
    <property type="entry name" value="TPR_rpt"/>
</dbReference>
<evidence type="ECO:0000256" key="1">
    <source>
        <dbReference type="PROSITE-ProRule" id="PRU00339"/>
    </source>
</evidence>
<gene>
    <name evidence="4" type="ORF">PaecuDRAFT_2928</name>
</gene>
<dbReference type="Pfam" id="PF02457">
    <property type="entry name" value="DAC"/>
    <property type="match status" value="1"/>
</dbReference>
<dbReference type="AlphaFoldDB" id="E0IAT8"/>
<keyword evidence="1" id="KW-0802">TPR repeat</keyword>
<dbReference type="SUPFAM" id="SSF48452">
    <property type="entry name" value="TPR-like"/>
    <property type="match status" value="1"/>
</dbReference>
<dbReference type="InterPro" id="IPR036888">
    <property type="entry name" value="DNA_integrity_DisA_N_sf"/>
</dbReference>
<proteinExistence type="predicted"/>
<dbReference type="InterPro" id="IPR003390">
    <property type="entry name" value="DNA_integrity_scan_DisA_N"/>
</dbReference>
<evidence type="ECO:0000259" key="3">
    <source>
        <dbReference type="PROSITE" id="PS51794"/>
    </source>
</evidence>
<dbReference type="InterPro" id="IPR048555">
    <property type="entry name" value="DACNH"/>
</dbReference>
<dbReference type="PROSITE" id="PS50005">
    <property type="entry name" value="TPR"/>
    <property type="match status" value="1"/>
</dbReference>
<dbReference type="Proteomes" id="UP000005387">
    <property type="component" value="Unassembled WGS sequence"/>
</dbReference>
<dbReference type="STRING" id="717606.PaecuDRAFT_2928"/>
<dbReference type="PROSITE" id="PS51794">
    <property type="entry name" value="DAC"/>
    <property type="match status" value="1"/>
</dbReference>
<feature type="domain" description="DAC" evidence="3">
    <location>
        <begin position="427"/>
        <end position="588"/>
    </location>
</feature>
<sequence length="911" mass="104963">MQTTIKKLDVLNQLIYDNLEKILKKLNKRMHIKLYALVNDKKQAPTVIRIKKTVANGDKALSTSQDELQSLENVFAELKVDPAQAGDAYEQIKSYLNEEWYKQHDSADASNNAEAATSPSENEDGHAGSTGSQMNDTRLLYINRVPFQFGRNTHSVIYMLEIRNVEQETRQQFFLKPELSFLRMLLDYYFNDFYAYTKNHIKINDDDSITSKYNEDEIQFNRRLARLFFGKMQSYLQSNKKFEEFGSGFDHELRNEYYVNSLLEKVDDISSLSYENASPFGSILFMNKDVITQQSQQSIIRFTVTFTKDDRIGLDDAKRIRKLLELTNVDKDLYLIADENEIYGLGEVNWNLQKGILAFRLDFTGLSKYNLVLVRTEPEFASGGKLFVEDQKKVYRSDLSLIETKLVAISFKNPKLGEEGYSSEKFTALLRNTFLEEYGDYGQAKQKIERLDLIVRKAREQKHGTMVVITNRTTAEEEMASLRKQSTPIEPGLINPEYIKFLTAIDGAIYLDTDGNCHAIGVILDGISKDGVGDASRGARYNSAHRYLHKLKDARQQKKSDEQAECVEQKKCVIVIISEDGMVDLIPESEHEDMLLAMAEEVIDLIQASSPDREKLKEKEDTLLQSKIVDSDWLFKIADVMYANDNEERAIEFYKYGIERAEKSYVNPRHYNYFGNCYYTIGKYQDAIDVYLEAIEDSFDYEDHHIYQRNIGYSYLSLALQLKEEAEAFENELHDAIEWLNYSIEREKTRSKKPSARVYSSRGRCYLELSDIEKKTEGKVQLLKNSYDDYSQAITLNSHNKTYYWNRYCANNRLRKLKGTQINIEKECIEDLIHAEHIQHDDAYINALSPLLKKRLDLVAEAAEFYRNLIGDKEGSPELQELLAKHSAQAETSKQAEAAAGKAPDADDSKA</sequence>
<feature type="region of interest" description="Disordered" evidence="2">
    <location>
        <begin position="883"/>
        <end position="911"/>
    </location>
</feature>
<feature type="repeat" description="TPR" evidence="1">
    <location>
        <begin position="668"/>
        <end position="701"/>
    </location>
</feature>
<evidence type="ECO:0000313" key="4">
    <source>
        <dbReference type="EMBL" id="EFM10492.1"/>
    </source>
</evidence>
<dbReference type="Gene3D" id="1.25.40.10">
    <property type="entry name" value="Tetratricopeptide repeat domain"/>
    <property type="match status" value="2"/>
</dbReference>